<evidence type="ECO:0000313" key="1">
    <source>
        <dbReference type="EMBL" id="VVU99203.1"/>
    </source>
</evidence>
<organism evidence="1 2">
    <name type="scientific">Mesonia oceanica</name>
    <dbReference type="NCBI Taxonomy" id="2687242"/>
    <lineage>
        <taxon>Bacteria</taxon>
        <taxon>Pseudomonadati</taxon>
        <taxon>Bacteroidota</taxon>
        <taxon>Flavobacteriia</taxon>
        <taxon>Flavobacteriales</taxon>
        <taxon>Flavobacteriaceae</taxon>
        <taxon>Mesonia</taxon>
    </lineage>
</organism>
<dbReference type="EMBL" id="CABVMM010000002">
    <property type="protein sequence ID" value="VVU99203.1"/>
    <property type="molecule type" value="Genomic_DNA"/>
</dbReference>
<dbReference type="Proteomes" id="UP000356253">
    <property type="component" value="Unassembled WGS sequence"/>
</dbReference>
<comment type="caution">
    <text evidence="1">The sequence shown here is derived from an EMBL/GenBank/DDBJ whole genome shotgun (WGS) entry which is preliminary data.</text>
</comment>
<keyword evidence="2" id="KW-1185">Reference proteome</keyword>
<sequence>MTLIIKELIVKSTIIDRSLKRNKEISPEEKEEIINACLKKLKRELRYKNR</sequence>
<gene>
    <name evidence="1" type="ORF">FVB9532_00455</name>
</gene>
<proteinExistence type="predicted"/>
<protein>
    <submittedName>
        <fullName evidence="1">Uncharacterized protein</fullName>
    </submittedName>
</protein>
<name>A0AC61Y3Y7_9FLAO</name>
<evidence type="ECO:0000313" key="2">
    <source>
        <dbReference type="Proteomes" id="UP000356253"/>
    </source>
</evidence>
<accession>A0AC61Y3Y7</accession>
<reference evidence="1" key="1">
    <citation type="submission" date="2019-09" db="EMBL/GenBank/DDBJ databases">
        <authorList>
            <person name="Rodrigo-Torres L."/>
            <person name="Arahal R. D."/>
            <person name="Lucena T."/>
        </authorList>
    </citation>
    <scope>NUCLEOTIDE SEQUENCE</scope>
    <source>
        <strain evidence="1">ISS653</strain>
    </source>
</reference>